<accession>A0AA40CSS1</accession>
<name>A0AA40CSS1_9PEZI</name>
<feature type="compositionally biased region" description="Low complexity" evidence="1">
    <location>
        <begin position="162"/>
        <end position="177"/>
    </location>
</feature>
<proteinExistence type="predicted"/>
<organism evidence="2 3">
    <name type="scientific">Lasiodiplodia hormozganensis</name>
    <dbReference type="NCBI Taxonomy" id="869390"/>
    <lineage>
        <taxon>Eukaryota</taxon>
        <taxon>Fungi</taxon>
        <taxon>Dikarya</taxon>
        <taxon>Ascomycota</taxon>
        <taxon>Pezizomycotina</taxon>
        <taxon>Dothideomycetes</taxon>
        <taxon>Dothideomycetes incertae sedis</taxon>
        <taxon>Botryosphaeriales</taxon>
        <taxon>Botryosphaeriaceae</taxon>
        <taxon>Lasiodiplodia</taxon>
    </lineage>
</organism>
<feature type="compositionally biased region" description="Low complexity" evidence="1">
    <location>
        <begin position="83"/>
        <end position="108"/>
    </location>
</feature>
<evidence type="ECO:0000313" key="3">
    <source>
        <dbReference type="Proteomes" id="UP001175001"/>
    </source>
</evidence>
<feature type="compositionally biased region" description="Polar residues" evidence="1">
    <location>
        <begin position="55"/>
        <end position="65"/>
    </location>
</feature>
<reference evidence="2" key="1">
    <citation type="submission" date="2023-06" db="EMBL/GenBank/DDBJ databases">
        <title>Multi-omics analyses reveal the molecular pathogenesis toolkit of Lasiodiplodia hormozganensis, a cross-kingdom pathogen.</title>
        <authorList>
            <person name="Felix C."/>
            <person name="Meneses R."/>
            <person name="Goncalves M.F.M."/>
            <person name="Tilleman L."/>
            <person name="Duarte A.S."/>
            <person name="Jorrin-Novo J.V."/>
            <person name="Van De Peer Y."/>
            <person name="Deforce D."/>
            <person name="Van Nieuwerburgh F."/>
            <person name="Esteves A.C."/>
            <person name="Alves A."/>
        </authorList>
    </citation>
    <scope>NUCLEOTIDE SEQUENCE</scope>
    <source>
        <strain evidence="2">CBS 339.90</strain>
    </source>
</reference>
<dbReference type="EMBL" id="JAUJDW010000044">
    <property type="protein sequence ID" value="KAK0647764.1"/>
    <property type="molecule type" value="Genomic_DNA"/>
</dbReference>
<evidence type="ECO:0000313" key="2">
    <source>
        <dbReference type="EMBL" id="KAK0647764.1"/>
    </source>
</evidence>
<keyword evidence="3" id="KW-1185">Reference proteome</keyword>
<feature type="region of interest" description="Disordered" evidence="1">
    <location>
        <begin position="154"/>
        <end position="189"/>
    </location>
</feature>
<feature type="compositionally biased region" description="Basic and acidic residues" evidence="1">
    <location>
        <begin position="37"/>
        <end position="47"/>
    </location>
</feature>
<evidence type="ECO:0000256" key="1">
    <source>
        <dbReference type="SAM" id="MobiDB-lite"/>
    </source>
</evidence>
<comment type="caution">
    <text evidence="2">The sequence shown here is derived from an EMBL/GenBank/DDBJ whole genome shotgun (WGS) entry which is preliminary data.</text>
</comment>
<dbReference type="Proteomes" id="UP001175001">
    <property type="component" value="Unassembled WGS sequence"/>
</dbReference>
<sequence>MSSSPAQKPGSPAGKELLDKRMRKFKIVHRILQYEDALIKPGEDARDLRHRTQYRRGNTTRSPTATPRLHGSRRAGTSISSDYSATSYASNGSNSTTSGSSNSSSSSASLARRADALCIQHSDLDQQSRYRSDANTSAPGNLYARYIFHGSEENVSETTPVPEASATASPAITSPHPGIDHAAPGMQPL</sequence>
<feature type="region of interest" description="Disordered" evidence="1">
    <location>
        <begin position="36"/>
        <end position="108"/>
    </location>
</feature>
<gene>
    <name evidence="2" type="ORF">DIS24_g7402</name>
</gene>
<dbReference type="AlphaFoldDB" id="A0AA40CSS1"/>
<protein>
    <submittedName>
        <fullName evidence="2">Uncharacterized protein</fullName>
    </submittedName>
</protein>